<evidence type="ECO:0000313" key="9">
    <source>
        <dbReference type="EMBL" id="CRK82132.1"/>
    </source>
</evidence>
<comment type="catalytic activity">
    <reaction evidence="7">
        <text>a quinone + NADH + H(+) = a quinol + NAD(+)</text>
        <dbReference type="Rhea" id="RHEA:46160"/>
        <dbReference type="ChEBI" id="CHEBI:15378"/>
        <dbReference type="ChEBI" id="CHEBI:24646"/>
        <dbReference type="ChEBI" id="CHEBI:57540"/>
        <dbReference type="ChEBI" id="CHEBI:57945"/>
        <dbReference type="ChEBI" id="CHEBI:132124"/>
        <dbReference type="EC" id="1.6.5.9"/>
    </reaction>
</comment>
<protein>
    <recommendedName>
        <fullName evidence="2">NADH:ubiquinone reductase (non-electrogenic)</fullName>
        <ecNumber evidence="2">1.6.5.9</ecNumber>
    </recommendedName>
</protein>
<keyword evidence="4" id="KW-0274">FAD</keyword>
<comment type="similarity">
    <text evidence="1">Belongs to the NADH dehydrogenase family.</text>
</comment>
<evidence type="ECO:0000313" key="10">
    <source>
        <dbReference type="Proteomes" id="UP000199087"/>
    </source>
</evidence>
<accession>A0A0U1NWI6</accession>
<dbReference type="AlphaFoldDB" id="A0A0U1NWI6"/>
<dbReference type="InterPro" id="IPR023753">
    <property type="entry name" value="FAD/NAD-binding_dom"/>
</dbReference>
<gene>
    <name evidence="9" type="ORF">BN000_02053</name>
</gene>
<evidence type="ECO:0000256" key="5">
    <source>
        <dbReference type="ARBA" id="ARBA00023002"/>
    </source>
</evidence>
<dbReference type="GO" id="GO:0050136">
    <property type="term" value="F:NADH dehydrogenase (quinone) (non-electrogenic) activity"/>
    <property type="evidence" value="ECO:0007669"/>
    <property type="project" value="UniProtKB-EC"/>
</dbReference>
<evidence type="ECO:0000256" key="7">
    <source>
        <dbReference type="ARBA" id="ARBA00047599"/>
    </source>
</evidence>
<organism evidence="9 10">
    <name type="scientific">Neobacillus massiliamazoniensis</name>
    <dbReference type="NCBI Taxonomy" id="1499688"/>
    <lineage>
        <taxon>Bacteria</taxon>
        <taxon>Bacillati</taxon>
        <taxon>Bacillota</taxon>
        <taxon>Bacilli</taxon>
        <taxon>Bacillales</taxon>
        <taxon>Bacillaceae</taxon>
        <taxon>Neobacillus</taxon>
    </lineage>
</organism>
<feature type="domain" description="FAD/NAD(P)-binding" evidence="8">
    <location>
        <begin position="7"/>
        <end position="326"/>
    </location>
</feature>
<dbReference type="PRINTS" id="PR00368">
    <property type="entry name" value="FADPNR"/>
</dbReference>
<dbReference type="InterPro" id="IPR045024">
    <property type="entry name" value="NDH-2"/>
</dbReference>
<evidence type="ECO:0000259" key="8">
    <source>
        <dbReference type="Pfam" id="PF07992"/>
    </source>
</evidence>
<keyword evidence="6" id="KW-0520">NAD</keyword>
<evidence type="ECO:0000256" key="1">
    <source>
        <dbReference type="ARBA" id="ARBA00005272"/>
    </source>
</evidence>
<dbReference type="PANTHER" id="PTHR43706:SF47">
    <property type="entry name" value="EXTERNAL NADH-UBIQUINONE OXIDOREDUCTASE 1, MITOCHONDRIAL-RELATED"/>
    <property type="match status" value="1"/>
</dbReference>
<dbReference type="Proteomes" id="UP000199087">
    <property type="component" value="Unassembled WGS sequence"/>
</dbReference>
<dbReference type="STRING" id="1499688.BN000_02053"/>
<dbReference type="InterPro" id="IPR036188">
    <property type="entry name" value="FAD/NAD-bd_sf"/>
</dbReference>
<dbReference type="PANTHER" id="PTHR43706">
    <property type="entry name" value="NADH DEHYDROGENASE"/>
    <property type="match status" value="1"/>
</dbReference>
<dbReference type="EMBL" id="CVRB01000002">
    <property type="protein sequence ID" value="CRK82132.1"/>
    <property type="molecule type" value="Genomic_DNA"/>
</dbReference>
<name>A0A0U1NWI6_9BACI</name>
<proteinExistence type="inferred from homology"/>
<evidence type="ECO:0000256" key="4">
    <source>
        <dbReference type="ARBA" id="ARBA00022827"/>
    </source>
</evidence>
<sequence>MMNVLTCVVVGGGYAGINAVKAIQKNFHEESSKKRLRLILIDKNPYHLRKVLLFKPAVGDEEITILFKKLFPEGVEIVQATVTKIESGKKRMIYQDTAGNECPLNYDILVLTAGSIVRKPDPAQGGMALTDLEAAKEIREAWRVNFKKAMKETNVAERQRLMTIAVAGAGISGIETSAELAHHVRADAKAMGLDPSEVKIYLLNAHNRLFQEGPTKVGLKLEHSLAEKGVTTIHGSKALKEKEGILTLSSGKTIPVGLCVWTLGLLPNPILEELGLPLTQEGYVVVDSSYRVKGLQGVYCIGDCAQILDPTSGRKDGKTCKEATAQASRLGKIILADMEGKLAPSHKSYMDFFCIGLGPGQGLVWTRHWGLDIILTGKLGWRIRKLTWDVASLIK</sequence>
<keyword evidence="5" id="KW-0560">Oxidoreductase</keyword>
<keyword evidence="3" id="KW-0285">Flavoprotein</keyword>
<dbReference type="SUPFAM" id="SSF51905">
    <property type="entry name" value="FAD/NAD(P)-binding domain"/>
    <property type="match status" value="1"/>
</dbReference>
<evidence type="ECO:0000256" key="2">
    <source>
        <dbReference type="ARBA" id="ARBA00012637"/>
    </source>
</evidence>
<dbReference type="Gene3D" id="3.50.50.100">
    <property type="match status" value="1"/>
</dbReference>
<evidence type="ECO:0000256" key="3">
    <source>
        <dbReference type="ARBA" id="ARBA00022630"/>
    </source>
</evidence>
<reference evidence="10" key="1">
    <citation type="submission" date="2015-05" db="EMBL/GenBank/DDBJ databases">
        <authorList>
            <person name="Urmite Genomes"/>
        </authorList>
    </citation>
    <scope>NUCLEOTIDE SEQUENCE [LARGE SCALE GENOMIC DNA]</scope>
    <source>
        <strain evidence="10">LF1</strain>
    </source>
</reference>
<dbReference type="EC" id="1.6.5.9" evidence="2"/>
<dbReference type="Pfam" id="PF07992">
    <property type="entry name" value="Pyr_redox_2"/>
    <property type="match status" value="1"/>
</dbReference>
<keyword evidence="10" id="KW-1185">Reference proteome</keyword>
<evidence type="ECO:0000256" key="6">
    <source>
        <dbReference type="ARBA" id="ARBA00023027"/>
    </source>
</evidence>